<evidence type="ECO:0000256" key="6">
    <source>
        <dbReference type="SAM" id="Phobius"/>
    </source>
</evidence>
<feature type="transmembrane region" description="Helical" evidence="6">
    <location>
        <begin position="368"/>
        <end position="388"/>
    </location>
</feature>
<proteinExistence type="predicted"/>
<feature type="transmembrane region" description="Helical" evidence="6">
    <location>
        <begin position="264"/>
        <end position="286"/>
    </location>
</feature>
<keyword evidence="3 6" id="KW-0812">Transmembrane</keyword>
<dbReference type="AlphaFoldDB" id="U3A155"/>
<dbReference type="EMBL" id="BASZ01000002">
    <property type="protein sequence ID" value="GAD48498.1"/>
    <property type="molecule type" value="Genomic_DNA"/>
</dbReference>
<dbReference type="SUPFAM" id="SSF103473">
    <property type="entry name" value="MFS general substrate transporter"/>
    <property type="match status" value="1"/>
</dbReference>
<evidence type="ECO:0000313" key="9">
    <source>
        <dbReference type="Proteomes" id="UP000016568"/>
    </source>
</evidence>
<name>U3A155_9SPHN</name>
<dbReference type="PANTHER" id="PTHR23505">
    <property type="entry name" value="SPINSTER"/>
    <property type="match status" value="1"/>
</dbReference>
<protein>
    <submittedName>
        <fullName evidence="8">Putative major facilitator superfamily transporter</fullName>
    </submittedName>
</protein>
<gene>
    <name evidence="8" type="ORF">NT2_02_05820</name>
</gene>
<dbReference type="RefSeq" id="WP_021689405.1">
    <property type="nucleotide sequence ID" value="NZ_BASZ01000002.1"/>
</dbReference>
<dbReference type="PROSITE" id="PS50850">
    <property type="entry name" value="MFS"/>
    <property type="match status" value="1"/>
</dbReference>
<feature type="transmembrane region" description="Helical" evidence="6">
    <location>
        <begin position="55"/>
        <end position="77"/>
    </location>
</feature>
<keyword evidence="2" id="KW-0813">Transport</keyword>
<evidence type="ECO:0000256" key="5">
    <source>
        <dbReference type="ARBA" id="ARBA00023136"/>
    </source>
</evidence>
<sequence>MNGADSSEDGERHSGVYAVYILVLLLAINTFSYADRFVFSILIPDIKEAFGASDSTLGLLGGPAFMISFVLFTLPLARLGDRWSRRGVVAISATVWSFASAACGIVGSIAQMSIARVMVGVGEAGAMPSSQAMVSGLFSERRRSTALGILSAASQLGVVTGLAGGAAIAAIWGWKMAFIALSLPGIALGLLIWLTGPKQAPVTPAVTTGGDTSMWQSVKLFLGTPSLRNIALGVGIFNIFGYAGITWLPAYFTRSHGLTVLETGTWLGMGSAIGGVLGAVTSGMLVDKLRHRDEAWQLRIPAIGLFGSVPLLAAMFLLPGGAEVRFGNFHVPGVVMLLLLTSYLGALWTAPAYGAIARLIPARERAQAVGVFVVILNLIGSVLGPPLAGLASDILTPMFAHDSMRYSLLSLTVLVFVGAIFALFAARSFKADLARAQG</sequence>
<feature type="transmembrane region" description="Helical" evidence="6">
    <location>
        <begin position="230"/>
        <end position="252"/>
    </location>
</feature>
<accession>U3A155</accession>
<comment type="subcellular location">
    <subcellularLocation>
        <location evidence="1">Membrane</location>
        <topology evidence="1">Multi-pass membrane protein</topology>
    </subcellularLocation>
</comment>
<feature type="transmembrane region" description="Helical" evidence="6">
    <location>
        <begin position="177"/>
        <end position="194"/>
    </location>
</feature>
<dbReference type="InterPro" id="IPR020846">
    <property type="entry name" value="MFS_dom"/>
</dbReference>
<dbReference type="Proteomes" id="UP000016568">
    <property type="component" value="Unassembled WGS sequence"/>
</dbReference>
<dbReference type="GO" id="GO:0022857">
    <property type="term" value="F:transmembrane transporter activity"/>
    <property type="evidence" value="ECO:0007669"/>
    <property type="project" value="InterPro"/>
</dbReference>
<keyword evidence="9" id="KW-1185">Reference proteome</keyword>
<keyword evidence="5 6" id="KW-0472">Membrane</keyword>
<dbReference type="InterPro" id="IPR036259">
    <property type="entry name" value="MFS_trans_sf"/>
</dbReference>
<dbReference type="Pfam" id="PF07690">
    <property type="entry name" value="MFS_1"/>
    <property type="match status" value="1"/>
</dbReference>
<evidence type="ECO:0000313" key="8">
    <source>
        <dbReference type="EMBL" id="GAD48498.1"/>
    </source>
</evidence>
<feature type="transmembrane region" description="Helical" evidence="6">
    <location>
        <begin position="15"/>
        <end position="34"/>
    </location>
</feature>
<evidence type="ECO:0000256" key="3">
    <source>
        <dbReference type="ARBA" id="ARBA00022692"/>
    </source>
</evidence>
<dbReference type="eggNOG" id="COG2271">
    <property type="taxonomic scope" value="Bacteria"/>
</dbReference>
<dbReference type="InterPro" id="IPR044770">
    <property type="entry name" value="MFS_spinster-like"/>
</dbReference>
<evidence type="ECO:0000256" key="4">
    <source>
        <dbReference type="ARBA" id="ARBA00022989"/>
    </source>
</evidence>
<feature type="transmembrane region" description="Helical" evidence="6">
    <location>
        <begin position="89"/>
        <end position="110"/>
    </location>
</feature>
<dbReference type="GO" id="GO:0016020">
    <property type="term" value="C:membrane"/>
    <property type="evidence" value="ECO:0007669"/>
    <property type="project" value="UniProtKB-SubCell"/>
</dbReference>
<comment type="caution">
    <text evidence="8">The sequence shown here is derived from an EMBL/GenBank/DDBJ whole genome shotgun (WGS) entry which is preliminary data.</text>
</comment>
<dbReference type="PANTHER" id="PTHR23505:SF79">
    <property type="entry name" value="PROTEIN SPINSTER"/>
    <property type="match status" value="1"/>
</dbReference>
<feature type="transmembrane region" description="Helical" evidence="6">
    <location>
        <begin position="408"/>
        <end position="426"/>
    </location>
</feature>
<evidence type="ECO:0000259" key="7">
    <source>
        <dbReference type="PROSITE" id="PS50850"/>
    </source>
</evidence>
<evidence type="ECO:0000256" key="1">
    <source>
        <dbReference type="ARBA" id="ARBA00004141"/>
    </source>
</evidence>
<keyword evidence="4 6" id="KW-1133">Transmembrane helix</keyword>
<reference evidence="8 9" key="1">
    <citation type="submission" date="2013-09" db="EMBL/GenBank/DDBJ databases">
        <title>Whole genome shotgun sequence of Novosphingobium tardaugens NBRC 16725.</title>
        <authorList>
            <person name="Isaki S."/>
            <person name="Hosoyama A."/>
            <person name="Tsuchikane K."/>
            <person name="Katsumata H."/>
            <person name="Ando Y."/>
            <person name="Yamazaki S."/>
            <person name="Fujita N."/>
        </authorList>
    </citation>
    <scope>NUCLEOTIDE SEQUENCE [LARGE SCALE GENOMIC DNA]</scope>
    <source>
        <strain evidence="8 9">NBRC 16725</strain>
    </source>
</reference>
<organism evidence="8 9">
    <name type="scientific">Caenibius tardaugens NBRC 16725</name>
    <dbReference type="NCBI Taxonomy" id="1219035"/>
    <lineage>
        <taxon>Bacteria</taxon>
        <taxon>Pseudomonadati</taxon>
        <taxon>Pseudomonadota</taxon>
        <taxon>Alphaproteobacteria</taxon>
        <taxon>Sphingomonadales</taxon>
        <taxon>Erythrobacteraceae</taxon>
        <taxon>Caenibius</taxon>
    </lineage>
</organism>
<feature type="transmembrane region" description="Helical" evidence="6">
    <location>
        <begin position="330"/>
        <end position="356"/>
    </location>
</feature>
<feature type="transmembrane region" description="Helical" evidence="6">
    <location>
        <begin position="147"/>
        <end position="171"/>
    </location>
</feature>
<dbReference type="Gene3D" id="1.20.1250.20">
    <property type="entry name" value="MFS general substrate transporter like domains"/>
    <property type="match status" value="1"/>
</dbReference>
<feature type="domain" description="Major facilitator superfamily (MFS) profile" evidence="7">
    <location>
        <begin position="21"/>
        <end position="430"/>
    </location>
</feature>
<feature type="transmembrane region" description="Helical" evidence="6">
    <location>
        <begin position="298"/>
        <end position="318"/>
    </location>
</feature>
<dbReference type="InterPro" id="IPR011701">
    <property type="entry name" value="MFS"/>
</dbReference>
<evidence type="ECO:0000256" key="2">
    <source>
        <dbReference type="ARBA" id="ARBA00022448"/>
    </source>
</evidence>
<dbReference type="CDD" id="cd17328">
    <property type="entry name" value="MFS_spinster_like"/>
    <property type="match status" value="1"/>
</dbReference>